<evidence type="ECO:0000256" key="4">
    <source>
        <dbReference type="ARBA" id="ARBA00022917"/>
    </source>
</evidence>
<dbReference type="STRING" id="51031.W2TQA6"/>
<dbReference type="PANTHER" id="PTHR22594:SF5">
    <property type="entry name" value="ASPARTATE--TRNA LIGASE, MITOCHONDRIAL"/>
    <property type="match status" value="1"/>
</dbReference>
<evidence type="ECO:0000313" key="7">
    <source>
        <dbReference type="EMBL" id="ETN83988.1"/>
    </source>
</evidence>
<dbReference type="PRINTS" id="PR01042">
    <property type="entry name" value="TRNASYNTHASP"/>
</dbReference>
<dbReference type="EMBL" id="KI658052">
    <property type="protein sequence ID" value="ETN83988.1"/>
    <property type="molecule type" value="Genomic_DNA"/>
</dbReference>
<keyword evidence="4" id="KW-0648">Protein biosynthesis</keyword>
<keyword evidence="5" id="KW-0030">Aminoacyl-tRNA synthetase</keyword>
<evidence type="ECO:0000256" key="2">
    <source>
        <dbReference type="ARBA" id="ARBA00022741"/>
    </source>
</evidence>
<dbReference type="AlphaFoldDB" id="W2TQA6"/>
<dbReference type="KEGG" id="nai:NECAME_17299"/>
<keyword evidence="3" id="KW-0067">ATP-binding</keyword>
<dbReference type="PANTHER" id="PTHR22594">
    <property type="entry name" value="ASPARTYL/LYSYL-TRNA SYNTHETASE"/>
    <property type="match status" value="1"/>
</dbReference>
<dbReference type="InterPro" id="IPR002312">
    <property type="entry name" value="Asp/Asn-tRNA-synth_IIb"/>
</dbReference>
<keyword evidence="2" id="KW-0547">Nucleotide-binding</keyword>
<evidence type="ECO:0000256" key="3">
    <source>
        <dbReference type="ARBA" id="ARBA00022840"/>
    </source>
</evidence>
<accession>W2TQA6</accession>
<dbReference type="GO" id="GO:0005739">
    <property type="term" value="C:mitochondrion"/>
    <property type="evidence" value="ECO:0007669"/>
    <property type="project" value="TreeGrafter"/>
</dbReference>
<dbReference type="GO" id="GO:0004815">
    <property type="term" value="F:aspartate-tRNA ligase activity"/>
    <property type="evidence" value="ECO:0007669"/>
    <property type="project" value="TreeGrafter"/>
</dbReference>
<feature type="domain" description="Aminoacyl-tRNA synthetase class II (D/K/N)" evidence="6">
    <location>
        <begin position="27"/>
        <end position="122"/>
    </location>
</feature>
<evidence type="ECO:0000313" key="8">
    <source>
        <dbReference type="Proteomes" id="UP000053676"/>
    </source>
</evidence>
<evidence type="ECO:0000256" key="1">
    <source>
        <dbReference type="ARBA" id="ARBA00022598"/>
    </source>
</evidence>
<dbReference type="GO" id="GO:0006422">
    <property type="term" value="P:aspartyl-tRNA aminoacylation"/>
    <property type="evidence" value="ECO:0007669"/>
    <property type="project" value="TreeGrafter"/>
</dbReference>
<keyword evidence="1" id="KW-0436">Ligase</keyword>
<dbReference type="SUPFAM" id="SSF55681">
    <property type="entry name" value="Class II aaRS and biotin synthetases"/>
    <property type="match status" value="1"/>
</dbReference>
<evidence type="ECO:0000259" key="6">
    <source>
        <dbReference type="Pfam" id="PF00152"/>
    </source>
</evidence>
<name>W2TQA6_NECAM</name>
<proteinExistence type="predicted"/>
<dbReference type="Gene3D" id="3.30.930.10">
    <property type="entry name" value="Bira Bifunctional Protein, Domain 2"/>
    <property type="match status" value="1"/>
</dbReference>
<dbReference type="OrthoDB" id="439710at2759"/>
<dbReference type="InterPro" id="IPR004364">
    <property type="entry name" value="Aa-tRNA-synt_II"/>
</dbReference>
<organism evidence="7 8">
    <name type="scientific">Necator americanus</name>
    <name type="common">Human hookworm</name>
    <dbReference type="NCBI Taxonomy" id="51031"/>
    <lineage>
        <taxon>Eukaryota</taxon>
        <taxon>Metazoa</taxon>
        <taxon>Ecdysozoa</taxon>
        <taxon>Nematoda</taxon>
        <taxon>Chromadorea</taxon>
        <taxon>Rhabditida</taxon>
        <taxon>Rhabditina</taxon>
        <taxon>Rhabditomorpha</taxon>
        <taxon>Strongyloidea</taxon>
        <taxon>Ancylostomatidae</taxon>
        <taxon>Bunostominae</taxon>
        <taxon>Necator</taxon>
    </lineage>
</organism>
<evidence type="ECO:0000256" key="5">
    <source>
        <dbReference type="ARBA" id="ARBA00023146"/>
    </source>
</evidence>
<reference evidence="8" key="1">
    <citation type="journal article" date="2014" name="Nat. Genet.">
        <title>Genome of the human hookworm Necator americanus.</title>
        <authorList>
            <person name="Tang Y.T."/>
            <person name="Gao X."/>
            <person name="Rosa B.A."/>
            <person name="Abubucker S."/>
            <person name="Hallsworth-Pepin K."/>
            <person name="Martin J."/>
            <person name="Tyagi R."/>
            <person name="Heizer E."/>
            <person name="Zhang X."/>
            <person name="Bhonagiri-Palsikar V."/>
            <person name="Minx P."/>
            <person name="Warren W.C."/>
            <person name="Wang Q."/>
            <person name="Zhan B."/>
            <person name="Hotez P.J."/>
            <person name="Sternberg P.W."/>
            <person name="Dougall A."/>
            <person name="Gaze S.T."/>
            <person name="Mulvenna J."/>
            <person name="Sotillo J."/>
            <person name="Ranganathan S."/>
            <person name="Rabelo E.M."/>
            <person name="Wilson R.K."/>
            <person name="Felgner P.L."/>
            <person name="Bethony J."/>
            <person name="Hawdon J.M."/>
            <person name="Gasser R.B."/>
            <person name="Loukas A."/>
            <person name="Mitreva M."/>
        </authorList>
    </citation>
    <scope>NUCLEOTIDE SEQUENCE [LARGE SCALE GENOMIC DNA]</scope>
</reference>
<dbReference type="Proteomes" id="UP000053676">
    <property type="component" value="Unassembled WGS sequence"/>
</dbReference>
<dbReference type="InterPro" id="IPR045864">
    <property type="entry name" value="aa-tRNA-synth_II/BPL/LPL"/>
</dbReference>
<keyword evidence="8" id="KW-1185">Reference proteome</keyword>
<dbReference type="Pfam" id="PF00152">
    <property type="entry name" value="tRNA-synt_2"/>
    <property type="match status" value="1"/>
</dbReference>
<protein>
    <recommendedName>
        <fullName evidence="6">Aminoacyl-tRNA synthetase class II (D/K/N) domain-containing protein</fullName>
    </recommendedName>
</protein>
<gene>
    <name evidence="7" type="ORF">NECAME_17299</name>
</gene>
<sequence length="150" mass="16806">MKKGFNGRSGNYRTMRQMLEASENRGSTHHPFTAPIDKHRKWLENPSKLHITGQYYDLMLNGVELGDDSTHIHNSEEQARVLKILNEGTTEINHLLNALSCGAPPHGGFALGLDRYIALLVAEGDPSLPVRETFCHRSVLDIPFPGHRIL</sequence>
<dbReference type="GO" id="GO:0005524">
    <property type="term" value="F:ATP binding"/>
    <property type="evidence" value="ECO:0007669"/>
    <property type="project" value="UniProtKB-KW"/>
</dbReference>